<accession>A0A6A6LZX2</accession>
<comment type="caution">
    <text evidence="2">The sequence shown here is derived from an EMBL/GenBank/DDBJ whole genome shotgun (WGS) entry which is preliminary data.</text>
</comment>
<evidence type="ECO:0000313" key="2">
    <source>
        <dbReference type="EMBL" id="KAF2305663.1"/>
    </source>
</evidence>
<dbReference type="PANTHER" id="PTHR31635">
    <property type="entry name" value="REVERSE TRANSCRIPTASE DOMAIN-CONTAINING PROTEIN-RELATED"/>
    <property type="match status" value="1"/>
</dbReference>
<feature type="domain" description="Reverse transcriptase" evidence="1">
    <location>
        <begin position="90"/>
        <end position="235"/>
    </location>
</feature>
<protein>
    <recommendedName>
        <fullName evidence="1">Reverse transcriptase domain-containing protein</fullName>
    </recommendedName>
</protein>
<reference evidence="2 3" key="1">
    <citation type="journal article" date="2020" name="Mol. Plant">
        <title>The Chromosome-Based Rubber Tree Genome Provides New Insights into Spurge Genome Evolution and Rubber Biosynthesis.</title>
        <authorList>
            <person name="Liu J."/>
            <person name="Shi C."/>
            <person name="Shi C.C."/>
            <person name="Li W."/>
            <person name="Zhang Q.J."/>
            <person name="Zhang Y."/>
            <person name="Li K."/>
            <person name="Lu H.F."/>
            <person name="Shi C."/>
            <person name="Zhu S.T."/>
            <person name="Xiao Z.Y."/>
            <person name="Nan H."/>
            <person name="Yue Y."/>
            <person name="Zhu X.G."/>
            <person name="Wu Y."/>
            <person name="Hong X.N."/>
            <person name="Fan G.Y."/>
            <person name="Tong Y."/>
            <person name="Zhang D."/>
            <person name="Mao C.L."/>
            <person name="Liu Y.L."/>
            <person name="Hao S.J."/>
            <person name="Liu W.Q."/>
            <person name="Lv M.Q."/>
            <person name="Zhang H.B."/>
            <person name="Liu Y."/>
            <person name="Hu-Tang G.R."/>
            <person name="Wang J.P."/>
            <person name="Wang J.H."/>
            <person name="Sun Y.H."/>
            <person name="Ni S.B."/>
            <person name="Chen W.B."/>
            <person name="Zhang X.C."/>
            <person name="Jiao Y.N."/>
            <person name="Eichler E.E."/>
            <person name="Li G.H."/>
            <person name="Liu X."/>
            <person name="Gao L.Z."/>
        </authorList>
    </citation>
    <scope>NUCLEOTIDE SEQUENCE [LARGE SCALE GENOMIC DNA]</scope>
    <source>
        <strain evidence="3">cv. GT1</strain>
        <tissue evidence="2">Leaf</tissue>
    </source>
</reference>
<name>A0A6A6LZX2_HEVBR</name>
<dbReference type="Pfam" id="PF00078">
    <property type="entry name" value="RVT_1"/>
    <property type="match status" value="1"/>
</dbReference>
<sequence>MALPRGSSNHNPILLYEDQQDWGTKPIQFLDAWWTWPGFFDIIRTFWEEFSATNSGSSLPYKLKLLRQRLKEWNDNVFALVPKLSGALRVQDYRPISLIHGVYKIVAKVLALKLKLVLQKIISYHQSAFVSGRQILDCFLIALKILEYHKKKSRGCFLFKVDFEKAFDSVLWRHLHYTMFGMGFGAKWRSWILHCVTNAKVSILLNGSLMEELGNGLHQGDPLSPFIFIMAIEPLCFVESSEIFPRYLGA</sequence>
<evidence type="ECO:0000313" key="3">
    <source>
        <dbReference type="Proteomes" id="UP000467840"/>
    </source>
</evidence>
<dbReference type="AlphaFoldDB" id="A0A6A6LZX2"/>
<organism evidence="2 3">
    <name type="scientific">Hevea brasiliensis</name>
    <name type="common">Para rubber tree</name>
    <name type="synonym">Siphonia brasiliensis</name>
    <dbReference type="NCBI Taxonomy" id="3981"/>
    <lineage>
        <taxon>Eukaryota</taxon>
        <taxon>Viridiplantae</taxon>
        <taxon>Streptophyta</taxon>
        <taxon>Embryophyta</taxon>
        <taxon>Tracheophyta</taxon>
        <taxon>Spermatophyta</taxon>
        <taxon>Magnoliopsida</taxon>
        <taxon>eudicotyledons</taxon>
        <taxon>Gunneridae</taxon>
        <taxon>Pentapetalae</taxon>
        <taxon>rosids</taxon>
        <taxon>fabids</taxon>
        <taxon>Malpighiales</taxon>
        <taxon>Euphorbiaceae</taxon>
        <taxon>Crotonoideae</taxon>
        <taxon>Micrandreae</taxon>
        <taxon>Hevea</taxon>
    </lineage>
</organism>
<gene>
    <name evidence="2" type="ORF">GH714_007338</name>
</gene>
<dbReference type="InterPro" id="IPR043502">
    <property type="entry name" value="DNA/RNA_pol_sf"/>
</dbReference>
<dbReference type="SUPFAM" id="SSF56672">
    <property type="entry name" value="DNA/RNA polymerases"/>
    <property type="match status" value="1"/>
</dbReference>
<evidence type="ECO:0000259" key="1">
    <source>
        <dbReference type="Pfam" id="PF00078"/>
    </source>
</evidence>
<dbReference type="Proteomes" id="UP000467840">
    <property type="component" value="Chromosome 9"/>
</dbReference>
<dbReference type="EMBL" id="JAAGAX010000008">
    <property type="protein sequence ID" value="KAF2305663.1"/>
    <property type="molecule type" value="Genomic_DNA"/>
</dbReference>
<keyword evidence="3" id="KW-1185">Reference proteome</keyword>
<dbReference type="InterPro" id="IPR000477">
    <property type="entry name" value="RT_dom"/>
</dbReference>
<proteinExistence type="predicted"/>
<dbReference type="PANTHER" id="PTHR31635:SF196">
    <property type="entry name" value="REVERSE TRANSCRIPTASE DOMAIN-CONTAINING PROTEIN-RELATED"/>
    <property type="match status" value="1"/>
</dbReference>